<evidence type="ECO:0000313" key="4">
    <source>
        <dbReference type="WBParaSite" id="jg1322"/>
    </source>
</evidence>
<dbReference type="Proteomes" id="UP000887574">
    <property type="component" value="Unplaced"/>
</dbReference>
<feature type="transmembrane region" description="Helical" evidence="1">
    <location>
        <begin position="97"/>
        <end position="119"/>
    </location>
</feature>
<protein>
    <submittedName>
        <fullName evidence="4">Uncharacterized protein</fullName>
    </submittedName>
</protein>
<organism evidence="3 4">
    <name type="scientific">Ditylenchus dipsaci</name>
    <dbReference type="NCBI Taxonomy" id="166011"/>
    <lineage>
        <taxon>Eukaryota</taxon>
        <taxon>Metazoa</taxon>
        <taxon>Ecdysozoa</taxon>
        <taxon>Nematoda</taxon>
        <taxon>Chromadorea</taxon>
        <taxon>Rhabditida</taxon>
        <taxon>Tylenchina</taxon>
        <taxon>Tylenchomorpha</taxon>
        <taxon>Sphaerularioidea</taxon>
        <taxon>Anguinidae</taxon>
        <taxon>Anguininae</taxon>
        <taxon>Ditylenchus</taxon>
    </lineage>
</organism>
<proteinExistence type="predicted"/>
<keyword evidence="1" id="KW-0812">Transmembrane</keyword>
<keyword evidence="2" id="KW-0732">Signal</keyword>
<keyword evidence="1" id="KW-0472">Membrane</keyword>
<accession>A0A915CXJ3</accession>
<sequence length="167" mass="19138">MTVTLLLCLVLSIVGGTLATLYQWCRFRPSGTHIFSNSSAWSNIGTPSSFSRFAVGETTCQIWSLNFTMTNSLDDFLRGTQANWDALKQEWTEKENFRFMIVAYVNVLLLIVAFTYFLIDNYNQYTQEQKKKIKEKKPHLQASAEPAILEEEIAQVNPEEMAHVEEV</sequence>
<evidence type="ECO:0000256" key="2">
    <source>
        <dbReference type="SAM" id="SignalP"/>
    </source>
</evidence>
<feature type="chain" id="PRO_5037954210" evidence="2">
    <location>
        <begin position="20"/>
        <end position="167"/>
    </location>
</feature>
<evidence type="ECO:0000313" key="3">
    <source>
        <dbReference type="Proteomes" id="UP000887574"/>
    </source>
</evidence>
<feature type="signal peptide" evidence="2">
    <location>
        <begin position="1"/>
        <end position="19"/>
    </location>
</feature>
<evidence type="ECO:0000256" key="1">
    <source>
        <dbReference type="SAM" id="Phobius"/>
    </source>
</evidence>
<keyword evidence="3" id="KW-1185">Reference proteome</keyword>
<name>A0A915CXJ3_9BILA</name>
<reference evidence="4" key="1">
    <citation type="submission" date="2022-11" db="UniProtKB">
        <authorList>
            <consortium name="WormBaseParasite"/>
        </authorList>
    </citation>
    <scope>IDENTIFICATION</scope>
</reference>
<keyword evidence="1" id="KW-1133">Transmembrane helix</keyword>
<dbReference type="WBParaSite" id="jg1322">
    <property type="protein sequence ID" value="jg1322"/>
    <property type="gene ID" value="jg1322"/>
</dbReference>
<dbReference type="AlphaFoldDB" id="A0A915CXJ3"/>